<keyword evidence="4" id="KW-1185">Reference proteome</keyword>
<evidence type="ECO:0000313" key="3">
    <source>
        <dbReference type="EMBL" id="THH14165.1"/>
    </source>
</evidence>
<reference evidence="3 4" key="1">
    <citation type="submission" date="2019-02" db="EMBL/GenBank/DDBJ databases">
        <title>Genome sequencing of the rare red list fungi Bondarzewia mesenterica.</title>
        <authorList>
            <person name="Buettner E."/>
            <person name="Kellner H."/>
        </authorList>
    </citation>
    <scope>NUCLEOTIDE SEQUENCE [LARGE SCALE GENOMIC DNA]</scope>
    <source>
        <strain evidence="3 4">DSM 108281</strain>
    </source>
</reference>
<feature type="transmembrane region" description="Helical" evidence="2">
    <location>
        <begin position="255"/>
        <end position="276"/>
    </location>
</feature>
<name>A0A4S4LQ30_9AGAM</name>
<dbReference type="Proteomes" id="UP000310158">
    <property type="component" value="Unassembled WGS sequence"/>
</dbReference>
<keyword evidence="2" id="KW-0812">Transmembrane</keyword>
<accession>A0A4S4LQ30</accession>
<keyword evidence="2" id="KW-1133">Transmembrane helix</keyword>
<evidence type="ECO:0000313" key="4">
    <source>
        <dbReference type="Proteomes" id="UP000310158"/>
    </source>
</evidence>
<proteinExistence type="predicted"/>
<protein>
    <submittedName>
        <fullName evidence="3">Uncharacterized protein</fullName>
    </submittedName>
</protein>
<keyword evidence="2" id="KW-0472">Membrane</keyword>
<feature type="transmembrane region" description="Helical" evidence="2">
    <location>
        <begin position="230"/>
        <end position="249"/>
    </location>
</feature>
<organism evidence="3 4">
    <name type="scientific">Bondarzewia mesenterica</name>
    <dbReference type="NCBI Taxonomy" id="1095465"/>
    <lineage>
        <taxon>Eukaryota</taxon>
        <taxon>Fungi</taxon>
        <taxon>Dikarya</taxon>
        <taxon>Basidiomycota</taxon>
        <taxon>Agaricomycotina</taxon>
        <taxon>Agaricomycetes</taxon>
        <taxon>Russulales</taxon>
        <taxon>Bondarzewiaceae</taxon>
        <taxon>Bondarzewia</taxon>
    </lineage>
</organism>
<feature type="compositionally biased region" description="Low complexity" evidence="1">
    <location>
        <begin position="44"/>
        <end position="58"/>
    </location>
</feature>
<feature type="region of interest" description="Disordered" evidence="1">
    <location>
        <begin position="78"/>
        <end position="99"/>
    </location>
</feature>
<evidence type="ECO:0000256" key="1">
    <source>
        <dbReference type="SAM" id="MobiDB-lite"/>
    </source>
</evidence>
<feature type="transmembrane region" description="Helical" evidence="2">
    <location>
        <begin position="190"/>
        <end position="209"/>
    </location>
</feature>
<dbReference type="OrthoDB" id="2752889at2759"/>
<dbReference type="AlphaFoldDB" id="A0A4S4LQ30"/>
<sequence>MLPSPSPSSMSIIVAAYKFRRSTSLHTLSSIPREDSSGLANDTPPSSSAVTSSEPSQSDIEELVEVDRAVSECDCPLHVQNTPGKTSMHKPRSLSKAASKAKNAARKFTQLLRKVRRPDTVRKQGGAAAQDDGISSETDRQKFIPATPRPDNAHQVFELSASPTLEPQCASYVYREVEFRPFSGSIVRALLFPLWTALVGAALLMYPKVLPRLVFRSGFTPAPISPLDRIAYYGNCAIPHVGIFVASVLSMSLFLNVGVCIALYAVIVARTASVWWRYGKRRAERMLDEATAPQEIMEWEMDMWCAYLVFAGKEELFVFPSRLKHPFKSA</sequence>
<gene>
    <name evidence="3" type="ORF">EW146_g6136</name>
</gene>
<evidence type="ECO:0000256" key="2">
    <source>
        <dbReference type="SAM" id="Phobius"/>
    </source>
</evidence>
<comment type="caution">
    <text evidence="3">The sequence shown here is derived from an EMBL/GenBank/DDBJ whole genome shotgun (WGS) entry which is preliminary data.</text>
</comment>
<dbReference type="EMBL" id="SGPL01000296">
    <property type="protein sequence ID" value="THH14165.1"/>
    <property type="molecule type" value="Genomic_DNA"/>
</dbReference>
<feature type="region of interest" description="Disordered" evidence="1">
    <location>
        <begin position="28"/>
        <end position="60"/>
    </location>
</feature>